<organism evidence="1 2">
    <name type="scientific">Maledivibacter halophilus</name>
    <dbReference type="NCBI Taxonomy" id="36842"/>
    <lineage>
        <taxon>Bacteria</taxon>
        <taxon>Bacillati</taxon>
        <taxon>Bacillota</taxon>
        <taxon>Clostridia</taxon>
        <taxon>Peptostreptococcales</taxon>
        <taxon>Caminicellaceae</taxon>
        <taxon>Maledivibacter</taxon>
    </lineage>
</organism>
<dbReference type="EMBL" id="FUZT01000005">
    <property type="protein sequence ID" value="SKC68710.1"/>
    <property type="molecule type" value="Genomic_DNA"/>
</dbReference>
<accession>A0A1T5KYI8</accession>
<name>A0A1T5KYI8_9FIRM</name>
<dbReference type="RefSeq" id="WP_079491589.1">
    <property type="nucleotide sequence ID" value="NZ_FUZT01000005.1"/>
</dbReference>
<dbReference type="Proteomes" id="UP000190285">
    <property type="component" value="Unassembled WGS sequence"/>
</dbReference>
<protein>
    <submittedName>
        <fullName evidence="1">Uncharacterized protein</fullName>
    </submittedName>
</protein>
<proteinExistence type="predicted"/>
<dbReference type="AlphaFoldDB" id="A0A1T5KYI8"/>
<evidence type="ECO:0000313" key="2">
    <source>
        <dbReference type="Proteomes" id="UP000190285"/>
    </source>
</evidence>
<gene>
    <name evidence="1" type="ORF">SAMN02194393_02176</name>
</gene>
<sequence>MNKISKGQFYYYKRKYSSTNETRFHSIDIKDVKNYIADSNIDKAAIKLDIGKARLHIPQEIAGITLESVIKESGGTRYL</sequence>
<reference evidence="1 2" key="1">
    <citation type="submission" date="2017-02" db="EMBL/GenBank/DDBJ databases">
        <authorList>
            <person name="Peterson S.W."/>
        </authorList>
    </citation>
    <scope>NUCLEOTIDE SEQUENCE [LARGE SCALE GENOMIC DNA]</scope>
    <source>
        <strain evidence="1 2">M1</strain>
    </source>
</reference>
<keyword evidence="2" id="KW-1185">Reference proteome</keyword>
<evidence type="ECO:0000313" key="1">
    <source>
        <dbReference type="EMBL" id="SKC68710.1"/>
    </source>
</evidence>